<comment type="caution">
    <text evidence="4">The sequence shown here is derived from an EMBL/GenBank/DDBJ whole genome shotgun (WGS) entry which is preliminary data.</text>
</comment>
<dbReference type="RefSeq" id="WP_145911392.1">
    <property type="nucleotide sequence ID" value="NZ_BAAAMZ010000001.1"/>
</dbReference>
<evidence type="ECO:0000256" key="1">
    <source>
        <dbReference type="ARBA" id="ARBA00022801"/>
    </source>
</evidence>
<feature type="transmembrane region" description="Helical" evidence="2">
    <location>
        <begin position="12"/>
        <end position="29"/>
    </location>
</feature>
<dbReference type="SMART" id="SM00331">
    <property type="entry name" value="PP2C_SIG"/>
    <property type="match status" value="1"/>
</dbReference>
<dbReference type="PANTHER" id="PTHR43156:SF2">
    <property type="entry name" value="STAGE II SPORULATION PROTEIN E"/>
    <property type="match status" value="1"/>
</dbReference>
<gene>
    <name evidence="4" type="ORF">FHX73_1721</name>
</gene>
<reference evidence="4 5" key="1">
    <citation type="submission" date="2019-06" db="EMBL/GenBank/DDBJ databases">
        <title>Sequencing the genomes of 1000 actinobacteria strains.</title>
        <authorList>
            <person name="Klenk H.-P."/>
        </authorList>
    </citation>
    <scope>NUCLEOTIDE SEQUENCE [LARGE SCALE GENOMIC DNA]</scope>
    <source>
        <strain evidence="4 5">DSM 44826</strain>
    </source>
</reference>
<evidence type="ECO:0000313" key="5">
    <source>
        <dbReference type="Proteomes" id="UP000317940"/>
    </source>
</evidence>
<dbReference type="Pfam" id="PF07228">
    <property type="entry name" value="SpoIIE"/>
    <property type="match status" value="1"/>
</dbReference>
<sequence length="367" mass="38012">MVTRTPYWPWYVRVAPSVLVVAGLVWDALDPANYWGDPMLAAAVVISGALFSLPATLAIGAAILVGIVIVTVDSGFAASGAGGLEVANTLFAVAIGVAVNRVVARHGRRLAVVRSVAEAAQHAVLPAPPARIGPLAVAARYQAAQHEALIGGDAYAVEQGPNGPRVLIADVRGKGLGAVSAVAVLLGAFREAAEQADNLTELADRLDHSLARALATEAGAEYRLEGFVTALLGEFTPTADRIHLLSCGHPPAYLCTGTRVEALAATDPGLPLGVGLPGLPRAAPDSWPFAAGDSLLLVTDGITEARDPAGSFYDPLTRLRGRGPFARPQDLIDTLTADVHRFTGGPRDDDTAVLALTRSVEVTTDRA</sequence>
<organism evidence="4 5">
    <name type="scientific">Kitasatospora viridis</name>
    <dbReference type="NCBI Taxonomy" id="281105"/>
    <lineage>
        <taxon>Bacteria</taxon>
        <taxon>Bacillati</taxon>
        <taxon>Actinomycetota</taxon>
        <taxon>Actinomycetes</taxon>
        <taxon>Kitasatosporales</taxon>
        <taxon>Streptomycetaceae</taxon>
        <taxon>Kitasatospora</taxon>
    </lineage>
</organism>
<dbReference type="InterPro" id="IPR052016">
    <property type="entry name" value="Bact_Sigma-Reg"/>
</dbReference>
<feature type="transmembrane region" description="Helical" evidence="2">
    <location>
        <begin position="76"/>
        <end position="99"/>
    </location>
</feature>
<keyword evidence="5" id="KW-1185">Reference proteome</keyword>
<dbReference type="FunFam" id="3.60.40.10:FF:000058">
    <property type="entry name" value="Stage II sporulation protein E"/>
    <property type="match status" value="1"/>
</dbReference>
<proteinExistence type="predicted"/>
<dbReference type="PANTHER" id="PTHR43156">
    <property type="entry name" value="STAGE II SPORULATION PROTEIN E-RELATED"/>
    <property type="match status" value="1"/>
</dbReference>
<keyword evidence="2" id="KW-0472">Membrane</keyword>
<protein>
    <submittedName>
        <fullName evidence="4">Stage II sporulation protein E</fullName>
    </submittedName>
</protein>
<keyword evidence="2" id="KW-0812">Transmembrane</keyword>
<accession>A0A561SAJ0</accession>
<feature type="domain" description="PPM-type phosphatase" evidence="3">
    <location>
        <begin position="135"/>
        <end position="358"/>
    </location>
</feature>
<dbReference type="SUPFAM" id="SSF81606">
    <property type="entry name" value="PP2C-like"/>
    <property type="match status" value="1"/>
</dbReference>
<dbReference type="Proteomes" id="UP000317940">
    <property type="component" value="Unassembled WGS sequence"/>
</dbReference>
<keyword evidence="2" id="KW-1133">Transmembrane helix</keyword>
<dbReference type="InterPro" id="IPR036457">
    <property type="entry name" value="PPM-type-like_dom_sf"/>
</dbReference>
<dbReference type="GO" id="GO:0016791">
    <property type="term" value="F:phosphatase activity"/>
    <property type="evidence" value="ECO:0007669"/>
    <property type="project" value="TreeGrafter"/>
</dbReference>
<dbReference type="OrthoDB" id="311904at2"/>
<evidence type="ECO:0000313" key="4">
    <source>
        <dbReference type="EMBL" id="TWF71824.1"/>
    </source>
</evidence>
<dbReference type="AlphaFoldDB" id="A0A561SAJ0"/>
<dbReference type="Gene3D" id="3.60.40.10">
    <property type="entry name" value="PPM-type phosphatase domain"/>
    <property type="match status" value="1"/>
</dbReference>
<name>A0A561SAJ0_9ACTN</name>
<evidence type="ECO:0000256" key="2">
    <source>
        <dbReference type="SAM" id="Phobius"/>
    </source>
</evidence>
<keyword evidence="1" id="KW-0378">Hydrolase</keyword>
<dbReference type="InterPro" id="IPR001932">
    <property type="entry name" value="PPM-type_phosphatase-like_dom"/>
</dbReference>
<feature type="transmembrane region" description="Helical" evidence="2">
    <location>
        <begin position="41"/>
        <end position="70"/>
    </location>
</feature>
<evidence type="ECO:0000259" key="3">
    <source>
        <dbReference type="SMART" id="SM00331"/>
    </source>
</evidence>
<dbReference type="EMBL" id="VIWT01000007">
    <property type="protein sequence ID" value="TWF71824.1"/>
    <property type="molecule type" value="Genomic_DNA"/>
</dbReference>